<dbReference type="EMBL" id="LAZR01014392">
    <property type="protein sequence ID" value="KKM17696.1"/>
    <property type="molecule type" value="Genomic_DNA"/>
</dbReference>
<protein>
    <submittedName>
        <fullName evidence="1">Uncharacterized protein</fullName>
    </submittedName>
</protein>
<comment type="caution">
    <text evidence="1">The sequence shown here is derived from an EMBL/GenBank/DDBJ whole genome shotgun (WGS) entry which is preliminary data.</text>
</comment>
<name>A0A0F9HQQ7_9ZZZZ</name>
<gene>
    <name evidence="1" type="ORF">LCGC14_1673190</name>
</gene>
<accession>A0A0F9HQQ7</accession>
<sequence length="48" mass="5240">MTEPSAPLVSLDLKISSGDEWVVAVTVEGAGLDRLRLLLETLMEIRSK</sequence>
<organism evidence="1">
    <name type="scientific">marine sediment metagenome</name>
    <dbReference type="NCBI Taxonomy" id="412755"/>
    <lineage>
        <taxon>unclassified sequences</taxon>
        <taxon>metagenomes</taxon>
        <taxon>ecological metagenomes</taxon>
    </lineage>
</organism>
<evidence type="ECO:0000313" key="1">
    <source>
        <dbReference type="EMBL" id="KKM17696.1"/>
    </source>
</evidence>
<reference evidence="1" key="1">
    <citation type="journal article" date="2015" name="Nature">
        <title>Complex archaea that bridge the gap between prokaryotes and eukaryotes.</title>
        <authorList>
            <person name="Spang A."/>
            <person name="Saw J.H."/>
            <person name="Jorgensen S.L."/>
            <person name="Zaremba-Niedzwiedzka K."/>
            <person name="Martijn J."/>
            <person name="Lind A.E."/>
            <person name="van Eijk R."/>
            <person name="Schleper C."/>
            <person name="Guy L."/>
            <person name="Ettema T.J."/>
        </authorList>
    </citation>
    <scope>NUCLEOTIDE SEQUENCE</scope>
</reference>
<proteinExistence type="predicted"/>
<dbReference type="AlphaFoldDB" id="A0A0F9HQQ7"/>